<dbReference type="Pfam" id="PF05685">
    <property type="entry name" value="Uma2"/>
    <property type="match status" value="1"/>
</dbReference>
<gene>
    <name evidence="2" type="ORF">FOE78_20395</name>
</gene>
<dbReference type="AlphaFoldDB" id="A0A516Q3E2"/>
<dbReference type="EMBL" id="CP041692">
    <property type="protein sequence ID" value="QDP97946.1"/>
    <property type="molecule type" value="Genomic_DNA"/>
</dbReference>
<sequence>MTAMDLTSDGLLALDEWNALDPIEGRRLELVDGVVIVSPRPKILHAAVAGRLMQLFGAESLLLLPEPEVVIAGERPSTVRVPDLVLPRETAPADDARFDASEVLLVIEIVSAGSRRTDYIAKRYDYAHAGIPYYWIVDPDDRDVLCLELADGTYRELPVTVDDTVVLPRPVPITVDWDQLLGRGGPS</sequence>
<accession>A0A516Q3E2</accession>
<organism evidence="2 3">
    <name type="scientific">Microlunatus elymi</name>
    <dbReference type="NCBI Taxonomy" id="2596828"/>
    <lineage>
        <taxon>Bacteria</taxon>
        <taxon>Bacillati</taxon>
        <taxon>Actinomycetota</taxon>
        <taxon>Actinomycetes</taxon>
        <taxon>Propionibacteriales</taxon>
        <taxon>Propionibacteriaceae</taxon>
        <taxon>Microlunatus</taxon>
    </lineage>
</organism>
<keyword evidence="3" id="KW-1185">Reference proteome</keyword>
<dbReference type="Proteomes" id="UP000319263">
    <property type="component" value="Chromosome"/>
</dbReference>
<evidence type="ECO:0000313" key="2">
    <source>
        <dbReference type="EMBL" id="QDP97946.1"/>
    </source>
</evidence>
<dbReference type="KEGG" id="mik:FOE78_20395"/>
<dbReference type="CDD" id="cd06260">
    <property type="entry name" value="DUF820-like"/>
    <property type="match status" value="1"/>
</dbReference>
<protein>
    <submittedName>
        <fullName evidence="2">Uma2 family endonuclease</fullName>
    </submittedName>
</protein>
<dbReference type="PANTHER" id="PTHR35400">
    <property type="entry name" value="SLR1083 PROTEIN"/>
    <property type="match status" value="1"/>
</dbReference>
<evidence type="ECO:0000313" key="3">
    <source>
        <dbReference type="Proteomes" id="UP000319263"/>
    </source>
</evidence>
<evidence type="ECO:0000259" key="1">
    <source>
        <dbReference type="Pfam" id="PF05685"/>
    </source>
</evidence>
<proteinExistence type="predicted"/>
<dbReference type="Gene3D" id="3.90.1570.10">
    <property type="entry name" value="tt1808, chain A"/>
    <property type="match status" value="1"/>
</dbReference>
<keyword evidence="2" id="KW-0540">Nuclease</keyword>
<keyword evidence="2" id="KW-0255">Endonuclease</keyword>
<dbReference type="PANTHER" id="PTHR35400:SF3">
    <property type="entry name" value="SLL1072 PROTEIN"/>
    <property type="match status" value="1"/>
</dbReference>
<dbReference type="OrthoDB" id="5524117at2"/>
<keyword evidence="2" id="KW-0378">Hydrolase</keyword>
<dbReference type="InterPro" id="IPR012296">
    <property type="entry name" value="Nuclease_put_TT1808"/>
</dbReference>
<feature type="domain" description="Putative restriction endonuclease" evidence="1">
    <location>
        <begin position="24"/>
        <end position="172"/>
    </location>
</feature>
<dbReference type="GO" id="GO:0004519">
    <property type="term" value="F:endonuclease activity"/>
    <property type="evidence" value="ECO:0007669"/>
    <property type="project" value="UniProtKB-KW"/>
</dbReference>
<dbReference type="InterPro" id="IPR008538">
    <property type="entry name" value="Uma2"/>
</dbReference>
<name>A0A516Q3E2_9ACTN</name>
<dbReference type="InterPro" id="IPR011335">
    <property type="entry name" value="Restrct_endonuc-II-like"/>
</dbReference>
<dbReference type="SUPFAM" id="SSF52980">
    <property type="entry name" value="Restriction endonuclease-like"/>
    <property type="match status" value="1"/>
</dbReference>
<reference evidence="2 3" key="1">
    <citation type="submission" date="2019-07" db="EMBL/GenBank/DDBJ databases">
        <title>Microlunatus dokdonensis sp. nov. isolated from the rhizospheric soil of the wild plant Elymus tsukushiensis.</title>
        <authorList>
            <person name="Ghim S.-Y."/>
            <person name="Hwang Y.-J."/>
            <person name="Son J.-S."/>
            <person name="Shin J.-H."/>
        </authorList>
    </citation>
    <scope>NUCLEOTIDE SEQUENCE [LARGE SCALE GENOMIC DNA]</scope>
    <source>
        <strain evidence="2 3">KUDC0627</strain>
    </source>
</reference>